<sequence length="219" mass="23194">MQDADDVIAIAEHEWRALGVVPRDRAALADDLRRELEAAAADGITPQELLGDADIRAFARRLAAEAGAGRLPYETDRLLRTALVGALPGLVLSWLLLWAQTPVPFPVEQSVADLVLRYLICVLAVLGGALFAVRRWMADVPAIGRTVWAMALLLPVAGVLVTPVTMAFAWTMGYSTAQPVVLAEAALVAGALAGATALARRWALAPALRDARSAATGSR</sequence>
<feature type="transmembrane region" description="Helical" evidence="1">
    <location>
        <begin position="176"/>
        <end position="199"/>
    </location>
</feature>
<dbReference type="OrthoDB" id="3405792at2"/>
<evidence type="ECO:0000313" key="3">
    <source>
        <dbReference type="Proteomes" id="UP000198765"/>
    </source>
</evidence>
<feature type="transmembrane region" description="Helical" evidence="1">
    <location>
        <begin position="114"/>
        <end position="134"/>
    </location>
</feature>
<name>A0A1A8Z3R4_9ACTN</name>
<proteinExistence type="predicted"/>
<gene>
    <name evidence="2" type="ORF">GA0070621_0411</name>
</gene>
<dbReference type="RefSeq" id="WP_091191101.1">
    <property type="nucleotide sequence ID" value="NZ_LT594324.1"/>
</dbReference>
<organism evidence="2 3">
    <name type="scientific">Micromonospora narathiwatensis</name>
    <dbReference type="NCBI Taxonomy" id="299146"/>
    <lineage>
        <taxon>Bacteria</taxon>
        <taxon>Bacillati</taxon>
        <taxon>Actinomycetota</taxon>
        <taxon>Actinomycetes</taxon>
        <taxon>Micromonosporales</taxon>
        <taxon>Micromonosporaceae</taxon>
        <taxon>Micromonospora</taxon>
    </lineage>
</organism>
<dbReference type="PATRIC" id="fig|299146.4.peg.414"/>
<keyword evidence="3" id="KW-1185">Reference proteome</keyword>
<evidence type="ECO:0000313" key="2">
    <source>
        <dbReference type="EMBL" id="SBT38505.1"/>
    </source>
</evidence>
<protein>
    <submittedName>
        <fullName evidence="2">Uncharacterized protein</fullName>
    </submittedName>
</protein>
<dbReference type="Proteomes" id="UP000198765">
    <property type="component" value="Chromosome I"/>
</dbReference>
<accession>A0A1A8Z3R4</accession>
<evidence type="ECO:0000256" key="1">
    <source>
        <dbReference type="SAM" id="Phobius"/>
    </source>
</evidence>
<feature type="transmembrane region" description="Helical" evidence="1">
    <location>
        <begin position="78"/>
        <end position="99"/>
    </location>
</feature>
<feature type="transmembrane region" description="Helical" evidence="1">
    <location>
        <begin position="146"/>
        <end position="170"/>
    </location>
</feature>
<dbReference type="EMBL" id="LT594324">
    <property type="protein sequence ID" value="SBT38505.1"/>
    <property type="molecule type" value="Genomic_DNA"/>
</dbReference>
<reference evidence="2 3" key="1">
    <citation type="submission" date="2016-06" db="EMBL/GenBank/DDBJ databases">
        <authorList>
            <person name="Kjaerup R.B."/>
            <person name="Dalgaard T.S."/>
            <person name="Juul-Madsen H.R."/>
        </authorList>
    </citation>
    <scope>NUCLEOTIDE SEQUENCE [LARGE SCALE GENOMIC DNA]</scope>
    <source>
        <strain evidence="2 3">DSM 45248</strain>
    </source>
</reference>
<keyword evidence="1" id="KW-0812">Transmembrane</keyword>
<dbReference type="AlphaFoldDB" id="A0A1A8Z3R4"/>
<keyword evidence="1" id="KW-1133">Transmembrane helix</keyword>
<keyword evidence="1" id="KW-0472">Membrane</keyword>